<dbReference type="EMBL" id="SRLO01001137">
    <property type="protein sequence ID" value="TNN41070.1"/>
    <property type="molecule type" value="Genomic_DNA"/>
</dbReference>
<dbReference type="Proteomes" id="UP000314294">
    <property type="component" value="Unassembled WGS sequence"/>
</dbReference>
<feature type="region of interest" description="Disordered" evidence="1">
    <location>
        <begin position="49"/>
        <end position="150"/>
    </location>
</feature>
<feature type="compositionally biased region" description="Polar residues" evidence="1">
    <location>
        <begin position="49"/>
        <end position="79"/>
    </location>
</feature>
<proteinExistence type="predicted"/>
<protein>
    <submittedName>
        <fullName evidence="2">Uncharacterized protein</fullName>
    </submittedName>
</protein>
<dbReference type="AlphaFoldDB" id="A0A4Z2FJG9"/>
<reference evidence="2 3" key="1">
    <citation type="submission" date="2019-03" db="EMBL/GenBank/DDBJ databases">
        <title>First draft genome of Liparis tanakae, snailfish: a comprehensive survey of snailfish specific genes.</title>
        <authorList>
            <person name="Kim W."/>
            <person name="Song I."/>
            <person name="Jeong J.-H."/>
            <person name="Kim D."/>
            <person name="Kim S."/>
            <person name="Ryu S."/>
            <person name="Song J.Y."/>
            <person name="Lee S.K."/>
        </authorList>
    </citation>
    <scope>NUCLEOTIDE SEQUENCE [LARGE SCALE GENOMIC DNA]</scope>
    <source>
        <tissue evidence="2">Muscle</tissue>
    </source>
</reference>
<sequence length="150" mass="16002">MDVGPTEMSSSIWTVAHWGRCPMRSVPRKTPGKLLAVITGCTDKSFQKAESNVQLTDARANTPTGSPDVFSQRQTGNATSRSPAARSRSPGCDCYLMQFPKPPSTAGGEDPQMHSTAGSLSDPASVSTLEPKPYLRGEDTHALLTQPQVV</sequence>
<evidence type="ECO:0000313" key="3">
    <source>
        <dbReference type="Proteomes" id="UP000314294"/>
    </source>
</evidence>
<evidence type="ECO:0000256" key="1">
    <source>
        <dbReference type="SAM" id="MobiDB-lite"/>
    </source>
</evidence>
<gene>
    <name evidence="2" type="ORF">EYF80_048758</name>
</gene>
<name>A0A4Z2FJG9_9TELE</name>
<keyword evidence="3" id="KW-1185">Reference proteome</keyword>
<evidence type="ECO:0000313" key="2">
    <source>
        <dbReference type="EMBL" id="TNN41070.1"/>
    </source>
</evidence>
<comment type="caution">
    <text evidence="2">The sequence shown here is derived from an EMBL/GenBank/DDBJ whole genome shotgun (WGS) entry which is preliminary data.</text>
</comment>
<feature type="compositionally biased region" description="Low complexity" evidence="1">
    <location>
        <begin position="80"/>
        <end position="90"/>
    </location>
</feature>
<accession>A0A4Z2FJG9</accession>
<feature type="compositionally biased region" description="Polar residues" evidence="1">
    <location>
        <begin position="113"/>
        <end position="128"/>
    </location>
</feature>
<organism evidence="2 3">
    <name type="scientific">Liparis tanakae</name>
    <name type="common">Tanaka's snailfish</name>
    <dbReference type="NCBI Taxonomy" id="230148"/>
    <lineage>
        <taxon>Eukaryota</taxon>
        <taxon>Metazoa</taxon>
        <taxon>Chordata</taxon>
        <taxon>Craniata</taxon>
        <taxon>Vertebrata</taxon>
        <taxon>Euteleostomi</taxon>
        <taxon>Actinopterygii</taxon>
        <taxon>Neopterygii</taxon>
        <taxon>Teleostei</taxon>
        <taxon>Neoteleostei</taxon>
        <taxon>Acanthomorphata</taxon>
        <taxon>Eupercaria</taxon>
        <taxon>Perciformes</taxon>
        <taxon>Cottioidei</taxon>
        <taxon>Cottales</taxon>
        <taxon>Liparidae</taxon>
        <taxon>Liparis</taxon>
    </lineage>
</organism>